<dbReference type="InParanoid" id="A0A1X7UAJ6"/>
<keyword evidence="6" id="KW-0325">Glycoprotein</keyword>
<dbReference type="Pfam" id="PF01130">
    <property type="entry name" value="CD36"/>
    <property type="match status" value="1"/>
</dbReference>
<proteinExistence type="inferred from homology"/>
<gene>
    <name evidence="9" type="primary">105313744</name>
</gene>
<dbReference type="GO" id="GO:0005737">
    <property type="term" value="C:cytoplasm"/>
    <property type="evidence" value="ECO:0007669"/>
    <property type="project" value="TreeGrafter"/>
</dbReference>
<feature type="compositionally biased region" description="Basic and acidic residues" evidence="7">
    <location>
        <begin position="1"/>
        <end position="15"/>
    </location>
</feature>
<evidence type="ECO:0000256" key="4">
    <source>
        <dbReference type="ARBA" id="ARBA00022989"/>
    </source>
</evidence>
<organism evidence="9">
    <name type="scientific">Amphimedon queenslandica</name>
    <name type="common">Sponge</name>
    <dbReference type="NCBI Taxonomy" id="400682"/>
    <lineage>
        <taxon>Eukaryota</taxon>
        <taxon>Metazoa</taxon>
        <taxon>Porifera</taxon>
        <taxon>Demospongiae</taxon>
        <taxon>Heteroscleromorpha</taxon>
        <taxon>Haplosclerida</taxon>
        <taxon>Niphatidae</taxon>
        <taxon>Amphimedon</taxon>
    </lineage>
</organism>
<comment type="similarity">
    <text evidence="2">Belongs to the CD36 family.</text>
</comment>
<dbReference type="Proteomes" id="UP000007879">
    <property type="component" value="Unassembled WGS sequence"/>
</dbReference>
<feature type="transmembrane region" description="Helical" evidence="8">
    <location>
        <begin position="40"/>
        <end position="65"/>
    </location>
</feature>
<sequence>MAEVRTEPVASHDEGGSITADHQVNGRPQRQKKRRCSKSCCCWTGVVLLVLGTLLVAGLGVVYYYKNQIFFYIFNKELSLTKSSPMTPIWLKQPPEIYNIYYFNITNPDEIQYEGAAPNVEEIGPFTYLKEVTNEDEYWNKDETLLSYKRTILYTDDLSVMDPYSTTVTTINVPLLGLLKLLEDIEDNPKYKEWKQVLDDIFRSGDWINELLDIEPLFVSKTVDEILWGYEDPLFKLVHELDPTLLPMANFSLETREKVYEYNVIYTGKNDSAIRSNFYIWNGMTDISEWGTATARMINGTDAVVFHSNVSRNDTLTAFTDDFERSAYFSYESDEYIYDLLSYRFILPTEALNTSNIDPGYYPNGPNGLYNVSAIEPFNAPFFISKPHFLDGDPQLVTNITGLHPNKSVHDSYLNVEPITGTTVKAAKKLQVNVEMKQREEFIQLRYLKELTYYPLFYIVNVGAINKTQANVLHDIIKYSRGSFTVGVPVLMGTTGFVVLLLFVCVFVCIIKIRKTKTIKRRRGGAVNETTTLLTQ</sequence>
<dbReference type="EnsemblMetazoa" id="Aqu2.1.24509_001">
    <property type="protein sequence ID" value="Aqu2.1.24509_001"/>
    <property type="gene ID" value="Aqu2.1.24509"/>
</dbReference>
<dbReference type="KEGG" id="aqu:105313744"/>
<accession>A0A1X7UAJ6</accession>
<evidence type="ECO:0000256" key="7">
    <source>
        <dbReference type="SAM" id="MobiDB-lite"/>
    </source>
</evidence>
<dbReference type="PRINTS" id="PR01609">
    <property type="entry name" value="CD36FAMILY"/>
</dbReference>
<dbReference type="FunCoup" id="A0A1X7UAJ6">
    <property type="interactions" value="205"/>
</dbReference>
<keyword evidence="10" id="KW-1185">Reference proteome</keyword>
<dbReference type="eggNOG" id="KOG3776">
    <property type="taxonomic scope" value="Eukaryota"/>
</dbReference>
<feature type="region of interest" description="Disordered" evidence="7">
    <location>
        <begin position="1"/>
        <end position="30"/>
    </location>
</feature>
<evidence type="ECO:0000256" key="2">
    <source>
        <dbReference type="ARBA" id="ARBA00010532"/>
    </source>
</evidence>
<dbReference type="STRING" id="400682.A0A1X7UAJ6"/>
<name>A0A1X7UAJ6_AMPQE</name>
<evidence type="ECO:0000313" key="9">
    <source>
        <dbReference type="EnsemblMetazoa" id="Aqu2.1.24509_001"/>
    </source>
</evidence>
<reference evidence="10" key="1">
    <citation type="journal article" date="2010" name="Nature">
        <title>The Amphimedon queenslandica genome and the evolution of animal complexity.</title>
        <authorList>
            <person name="Srivastava M."/>
            <person name="Simakov O."/>
            <person name="Chapman J."/>
            <person name="Fahey B."/>
            <person name="Gauthier M.E."/>
            <person name="Mitros T."/>
            <person name="Richards G.S."/>
            <person name="Conaco C."/>
            <person name="Dacre M."/>
            <person name="Hellsten U."/>
            <person name="Larroux C."/>
            <person name="Putnam N.H."/>
            <person name="Stanke M."/>
            <person name="Adamska M."/>
            <person name="Darling A."/>
            <person name="Degnan S.M."/>
            <person name="Oakley T.H."/>
            <person name="Plachetzki D.C."/>
            <person name="Zhai Y."/>
            <person name="Adamski M."/>
            <person name="Calcino A."/>
            <person name="Cummins S.F."/>
            <person name="Goodstein D.M."/>
            <person name="Harris C."/>
            <person name="Jackson D.J."/>
            <person name="Leys S.P."/>
            <person name="Shu S."/>
            <person name="Woodcroft B.J."/>
            <person name="Vervoort M."/>
            <person name="Kosik K.S."/>
            <person name="Manning G."/>
            <person name="Degnan B.M."/>
            <person name="Rokhsar D.S."/>
        </authorList>
    </citation>
    <scope>NUCLEOTIDE SEQUENCE [LARGE SCALE GENOMIC DNA]</scope>
</reference>
<keyword evidence="4 8" id="KW-1133">Transmembrane helix</keyword>
<reference evidence="9" key="2">
    <citation type="submission" date="2017-05" db="UniProtKB">
        <authorList>
            <consortium name="EnsemblMetazoa"/>
        </authorList>
    </citation>
    <scope>IDENTIFICATION</scope>
</reference>
<dbReference type="OrthoDB" id="18585at2759"/>
<dbReference type="PANTHER" id="PTHR11923">
    <property type="entry name" value="SCAVENGER RECEPTOR CLASS B TYPE-1 SR-B1"/>
    <property type="match status" value="1"/>
</dbReference>
<evidence type="ECO:0000256" key="6">
    <source>
        <dbReference type="ARBA" id="ARBA00023180"/>
    </source>
</evidence>
<dbReference type="EnsemblMetazoa" id="XM_011407409.2">
    <property type="protein sequence ID" value="XP_011405711.2"/>
    <property type="gene ID" value="LOC105313744"/>
</dbReference>
<comment type="subcellular location">
    <subcellularLocation>
        <location evidence="1">Membrane</location>
    </subcellularLocation>
</comment>
<dbReference type="PANTHER" id="PTHR11923:SF51">
    <property type="entry name" value="LYSOSOME MEMBRANE PROTEIN 2"/>
    <property type="match status" value="1"/>
</dbReference>
<dbReference type="AlphaFoldDB" id="A0A1X7UAJ6"/>
<evidence type="ECO:0000256" key="1">
    <source>
        <dbReference type="ARBA" id="ARBA00004370"/>
    </source>
</evidence>
<keyword evidence="5 8" id="KW-0472">Membrane</keyword>
<dbReference type="GO" id="GO:0016020">
    <property type="term" value="C:membrane"/>
    <property type="evidence" value="ECO:0007669"/>
    <property type="project" value="UniProtKB-SubCell"/>
</dbReference>
<evidence type="ECO:0000313" key="10">
    <source>
        <dbReference type="Proteomes" id="UP000007879"/>
    </source>
</evidence>
<evidence type="ECO:0000256" key="5">
    <source>
        <dbReference type="ARBA" id="ARBA00023136"/>
    </source>
</evidence>
<protein>
    <submittedName>
        <fullName evidence="9">Uncharacterized protein</fullName>
    </submittedName>
</protein>
<dbReference type="GO" id="GO:0005044">
    <property type="term" value="F:scavenger receptor activity"/>
    <property type="evidence" value="ECO:0007669"/>
    <property type="project" value="TreeGrafter"/>
</dbReference>
<evidence type="ECO:0000256" key="3">
    <source>
        <dbReference type="ARBA" id="ARBA00022692"/>
    </source>
</evidence>
<dbReference type="InterPro" id="IPR002159">
    <property type="entry name" value="CD36_fam"/>
</dbReference>
<evidence type="ECO:0000256" key="8">
    <source>
        <dbReference type="SAM" id="Phobius"/>
    </source>
</evidence>
<feature type="transmembrane region" description="Helical" evidence="8">
    <location>
        <begin position="490"/>
        <end position="513"/>
    </location>
</feature>
<keyword evidence="3 8" id="KW-0812">Transmembrane</keyword>